<evidence type="ECO:0000256" key="1">
    <source>
        <dbReference type="ARBA" id="ARBA00004496"/>
    </source>
</evidence>
<dbReference type="RefSeq" id="WP_138790045.1">
    <property type="nucleotide sequence ID" value="NZ_JBHTGQ010000021.1"/>
</dbReference>
<evidence type="ECO:0000259" key="10">
    <source>
        <dbReference type="PROSITE" id="PS50110"/>
    </source>
</evidence>
<dbReference type="InterPro" id="IPR018060">
    <property type="entry name" value="HTH_AraC"/>
</dbReference>
<dbReference type="PROSITE" id="PS50110">
    <property type="entry name" value="RESPONSE_REGULATORY"/>
    <property type="match status" value="1"/>
</dbReference>
<dbReference type="PANTHER" id="PTHR42713">
    <property type="entry name" value="HISTIDINE KINASE-RELATED"/>
    <property type="match status" value="1"/>
</dbReference>
<proteinExistence type="predicted"/>
<keyword evidence="3 8" id="KW-0597">Phosphoprotein</keyword>
<reference evidence="12" key="1">
    <citation type="journal article" date="2019" name="Int. J. Syst. Evol. Microbiol.">
        <title>The Global Catalogue of Microorganisms (GCM) 10K type strain sequencing project: providing services to taxonomists for standard genome sequencing and annotation.</title>
        <authorList>
            <consortium name="The Broad Institute Genomics Platform"/>
            <consortium name="The Broad Institute Genome Sequencing Center for Infectious Disease"/>
            <person name="Wu L."/>
            <person name="Ma J."/>
        </authorList>
    </citation>
    <scope>NUCLEOTIDE SEQUENCE [LARGE SCALE GENOMIC DNA]</scope>
    <source>
        <strain evidence="12">JCM 18657</strain>
    </source>
</reference>
<dbReference type="Pfam" id="PF17853">
    <property type="entry name" value="GGDEF_2"/>
    <property type="match status" value="1"/>
</dbReference>
<dbReference type="InterPro" id="IPR041522">
    <property type="entry name" value="CdaR_GGDEF"/>
</dbReference>
<evidence type="ECO:0000313" key="12">
    <source>
        <dbReference type="Proteomes" id="UP001596528"/>
    </source>
</evidence>
<dbReference type="InterPro" id="IPR018062">
    <property type="entry name" value="HTH_AraC-typ_CS"/>
</dbReference>
<feature type="modified residue" description="4-aspartylphosphate" evidence="8">
    <location>
        <position position="56"/>
    </location>
</feature>
<evidence type="ECO:0000256" key="5">
    <source>
        <dbReference type="ARBA" id="ARBA00023015"/>
    </source>
</evidence>
<evidence type="ECO:0000259" key="9">
    <source>
        <dbReference type="PROSITE" id="PS01124"/>
    </source>
</evidence>
<dbReference type="Pfam" id="PF00072">
    <property type="entry name" value="Response_reg"/>
    <property type="match status" value="1"/>
</dbReference>
<dbReference type="Gene3D" id="3.40.50.2300">
    <property type="match status" value="1"/>
</dbReference>
<dbReference type="SMART" id="SM00448">
    <property type="entry name" value="REC"/>
    <property type="match status" value="1"/>
</dbReference>
<dbReference type="Pfam" id="PF12833">
    <property type="entry name" value="HTH_18"/>
    <property type="match status" value="1"/>
</dbReference>
<gene>
    <name evidence="11" type="ORF">ACFQWB_09940</name>
</gene>
<organism evidence="11 12">
    <name type="scientific">Paenibacillus thermoaerophilus</name>
    <dbReference type="NCBI Taxonomy" id="1215385"/>
    <lineage>
        <taxon>Bacteria</taxon>
        <taxon>Bacillati</taxon>
        <taxon>Bacillota</taxon>
        <taxon>Bacilli</taxon>
        <taxon>Bacillales</taxon>
        <taxon>Paenibacillaceae</taxon>
        <taxon>Paenibacillus</taxon>
    </lineage>
</organism>
<dbReference type="SUPFAM" id="SSF46689">
    <property type="entry name" value="Homeodomain-like"/>
    <property type="match status" value="2"/>
</dbReference>
<dbReference type="InterPro" id="IPR051552">
    <property type="entry name" value="HptR"/>
</dbReference>
<protein>
    <submittedName>
        <fullName evidence="11">Response regulator</fullName>
    </submittedName>
</protein>
<evidence type="ECO:0000256" key="4">
    <source>
        <dbReference type="ARBA" id="ARBA00023012"/>
    </source>
</evidence>
<dbReference type="EMBL" id="JBHTGQ010000021">
    <property type="protein sequence ID" value="MFC7750247.1"/>
    <property type="molecule type" value="Genomic_DNA"/>
</dbReference>
<sequence>MNMKVMIVEDEPRVRKGLSEAVEWEAHGMELVAAAENGLDGYQLFCRFKPDLILVDVRMPVMDGLSMTEKVLEEQPNTIVIVLTGYDEFEYAQKSIRLGVRNYVLKPVGKQLLLEELLAAREAWIKERERNHDTERLREQMERQLPVLRSAFLEDWLTGTEYAAEQLEEKMSFLNLPLKPGDPASVAVFELDADRSVRPEDLHLYQFALHNIVSELSSRCGAAHMRGNGQQTVVVYQTAAGHTLNDMLQWAEKTKNEAVRFLKLSVTVGVSRRVLPLEQVPELFREAQQALRLKLSLGSGHVLVDDLGPPASEQLPLPTDSDLALLVHGVELNDELQLERIFNEFFHKVKRMNPPHRYPEELFFPFAGLYVSLAHRLGKGVRSALSDKEYALFRSPEQFASLDDMRDWLTERFKALSRSYEKYRKGRKVKLIEAVMDYVEAHIFDNITREDAAEHIHINSSYLSRLFREVTGEAFSDFVLRKKMEKAISLLQNEQALVYEVADRLGYKDSSYFARVFKKYTGRSPSDFS</sequence>
<dbReference type="SMART" id="SM00342">
    <property type="entry name" value="HTH_ARAC"/>
    <property type="match status" value="1"/>
</dbReference>
<evidence type="ECO:0000256" key="3">
    <source>
        <dbReference type="ARBA" id="ARBA00022553"/>
    </source>
</evidence>
<dbReference type="InterPro" id="IPR011006">
    <property type="entry name" value="CheY-like_superfamily"/>
</dbReference>
<dbReference type="PROSITE" id="PS00041">
    <property type="entry name" value="HTH_ARAC_FAMILY_1"/>
    <property type="match status" value="1"/>
</dbReference>
<keyword evidence="6" id="KW-0238">DNA-binding</keyword>
<evidence type="ECO:0000256" key="8">
    <source>
        <dbReference type="PROSITE-ProRule" id="PRU00169"/>
    </source>
</evidence>
<comment type="caution">
    <text evidence="11">The sequence shown here is derived from an EMBL/GenBank/DDBJ whole genome shotgun (WGS) entry which is preliminary data.</text>
</comment>
<accession>A0ABW2V272</accession>
<dbReference type="Proteomes" id="UP001596528">
    <property type="component" value="Unassembled WGS sequence"/>
</dbReference>
<feature type="domain" description="HTH araC/xylS-type" evidence="9">
    <location>
        <begin position="433"/>
        <end position="529"/>
    </location>
</feature>
<dbReference type="InterPro" id="IPR009057">
    <property type="entry name" value="Homeodomain-like_sf"/>
</dbReference>
<keyword evidence="2" id="KW-0963">Cytoplasm</keyword>
<evidence type="ECO:0000256" key="6">
    <source>
        <dbReference type="ARBA" id="ARBA00023125"/>
    </source>
</evidence>
<comment type="subcellular location">
    <subcellularLocation>
        <location evidence="1">Cytoplasm</location>
    </subcellularLocation>
</comment>
<name>A0ABW2V272_9BACL</name>
<dbReference type="PANTHER" id="PTHR42713:SF3">
    <property type="entry name" value="TRANSCRIPTIONAL REGULATORY PROTEIN HPTR"/>
    <property type="match status" value="1"/>
</dbReference>
<dbReference type="InterPro" id="IPR020449">
    <property type="entry name" value="Tscrpt_reg_AraC-type_HTH"/>
</dbReference>
<evidence type="ECO:0000256" key="2">
    <source>
        <dbReference type="ARBA" id="ARBA00022490"/>
    </source>
</evidence>
<dbReference type="InterPro" id="IPR001789">
    <property type="entry name" value="Sig_transdc_resp-reg_receiver"/>
</dbReference>
<feature type="domain" description="Response regulatory" evidence="10">
    <location>
        <begin position="4"/>
        <end position="121"/>
    </location>
</feature>
<dbReference type="SUPFAM" id="SSF52172">
    <property type="entry name" value="CheY-like"/>
    <property type="match status" value="1"/>
</dbReference>
<keyword evidence="12" id="KW-1185">Reference proteome</keyword>
<dbReference type="CDD" id="cd17536">
    <property type="entry name" value="REC_YesN-like"/>
    <property type="match status" value="1"/>
</dbReference>
<evidence type="ECO:0000313" key="11">
    <source>
        <dbReference type="EMBL" id="MFC7750247.1"/>
    </source>
</evidence>
<dbReference type="PROSITE" id="PS01124">
    <property type="entry name" value="HTH_ARAC_FAMILY_2"/>
    <property type="match status" value="1"/>
</dbReference>
<dbReference type="PRINTS" id="PR00032">
    <property type="entry name" value="HTHARAC"/>
</dbReference>
<keyword evidence="7" id="KW-0804">Transcription</keyword>
<dbReference type="Gene3D" id="1.10.10.60">
    <property type="entry name" value="Homeodomain-like"/>
    <property type="match status" value="2"/>
</dbReference>
<keyword evidence="5" id="KW-0805">Transcription regulation</keyword>
<keyword evidence="4" id="KW-0902">Two-component regulatory system</keyword>
<evidence type="ECO:0000256" key="7">
    <source>
        <dbReference type="ARBA" id="ARBA00023163"/>
    </source>
</evidence>